<dbReference type="PANTHER" id="PTHR13285:SF18">
    <property type="entry name" value="PROTEIN-CYSTEINE N-PALMITOYLTRANSFERASE RASP"/>
    <property type="match status" value="1"/>
</dbReference>
<feature type="transmembrane region" description="Helical" evidence="6">
    <location>
        <begin position="213"/>
        <end position="232"/>
    </location>
</feature>
<evidence type="ECO:0000313" key="7">
    <source>
        <dbReference type="EMBL" id="KAK4043711.1"/>
    </source>
</evidence>
<comment type="subcellular location">
    <subcellularLocation>
        <location evidence="1">Membrane</location>
        <topology evidence="1">Multi-pass membrane protein</topology>
    </subcellularLocation>
</comment>
<dbReference type="AlphaFoldDB" id="A0AAN6PRQ9"/>
<keyword evidence="5 6" id="KW-0472">Membrane</keyword>
<sequence length="629" mass="72330">MASSGSSNSGRRSGPLSFLADLYDLDTLDTRFTTPSSVPYRAANDKREDDKVVDQRAEPPKWRSLEFHLYYLVFVTVVPYMFWVAYDVSRPSDPRYDRFKNRLADGWIPGRKIDVSDAQYYTFRINLPYMALLLVFHPLLRRVWNAVYPVPQELKAGRANAAEAAEARLRQRTSYDAAFALFFLVALHGFSAVKILAILAINYRLAMSVPKKYIPAVAWAFNICILFANELCSGYKFKAIALLLTGGPATDMRTDTRALVSLGQWLDRHGGIMRRWEILFNITVLRLVSFNLDYYWSLDRWGSNPIEKKQLDPANLSERDRIATPASAQDYSFRNYLAYAIYAPLYLTGPIITFNDYISQQRYQPATLSPARTLKYAIRFALVLLAMELVLHFDYVGAISKSNPTWSTYSPAQLSLLSYFNLHIIWLKLLLPWRFFRLWSLVDGIDPPENMLRCVSDNYSTLSFWRGWHRSYYRWLLRYIYIPLGGSSFRTAWDAARTVVTYLVVFTFVALWHDIKLNLLIWGWLIVVFFLPEIAAGMLFPRRKWESRPTAYRMLCCLGGVGNVLMMMSANLVGFAVGLEGLESIVRGIFRDYSGLAFLVTACAVLFVGIQVMFEIRQSELRRGINLKC</sequence>
<organism evidence="7 8">
    <name type="scientific">Parachaetomium inaequale</name>
    <dbReference type="NCBI Taxonomy" id="2588326"/>
    <lineage>
        <taxon>Eukaryota</taxon>
        <taxon>Fungi</taxon>
        <taxon>Dikarya</taxon>
        <taxon>Ascomycota</taxon>
        <taxon>Pezizomycotina</taxon>
        <taxon>Sordariomycetes</taxon>
        <taxon>Sordariomycetidae</taxon>
        <taxon>Sordariales</taxon>
        <taxon>Chaetomiaceae</taxon>
        <taxon>Parachaetomium</taxon>
    </lineage>
</organism>
<feature type="transmembrane region" description="Helical" evidence="6">
    <location>
        <begin position="69"/>
        <end position="86"/>
    </location>
</feature>
<name>A0AAN6PRQ9_9PEZI</name>
<dbReference type="Pfam" id="PF03062">
    <property type="entry name" value="MBOAT"/>
    <property type="match status" value="1"/>
</dbReference>
<keyword evidence="8" id="KW-1185">Reference proteome</keyword>
<evidence type="ECO:0000256" key="5">
    <source>
        <dbReference type="ARBA" id="ARBA00023136"/>
    </source>
</evidence>
<comment type="caution">
    <text evidence="7">The sequence shown here is derived from an EMBL/GenBank/DDBJ whole genome shotgun (WGS) entry which is preliminary data.</text>
</comment>
<reference evidence="8" key="1">
    <citation type="journal article" date="2023" name="Mol. Phylogenet. Evol.">
        <title>Genome-scale phylogeny and comparative genomics of the fungal order Sordariales.</title>
        <authorList>
            <person name="Hensen N."/>
            <person name="Bonometti L."/>
            <person name="Westerberg I."/>
            <person name="Brannstrom I.O."/>
            <person name="Guillou S."/>
            <person name="Cros-Aarteil S."/>
            <person name="Calhoun S."/>
            <person name="Haridas S."/>
            <person name="Kuo A."/>
            <person name="Mondo S."/>
            <person name="Pangilinan J."/>
            <person name="Riley R."/>
            <person name="LaButti K."/>
            <person name="Andreopoulos B."/>
            <person name="Lipzen A."/>
            <person name="Chen C."/>
            <person name="Yan M."/>
            <person name="Daum C."/>
            <person name="Ng V."/>
            <person name="Clum A."/>
            <person name="Steindorff A."/>
            <person name="Ohm R.A."/>
            <person name="Martin F."/>
            <person name="Silar P."/>
            <person name="Natvig D.O."/>
            <person name="Lalanne C."/>
            <person name="Gautier V."/>
            <person name="Ament-Velasquez S.L."/>
            <person name="Kruys A."/>
            <person name="Hutchinson M.I."/>
            <person name="Powell A.J."/>
            <person name="Barry K."/>
            <person name="Miller A.N."/>
            <person name="Grigoriev I.V."/>
            <person name="Debuchy R."/>
            <person name="Gladieux P."/>
            <person name="Hiltunen Thoren M."/>
            <person name="Johannesson H."/>
        </authorList>
    </citation>
    <scope>NUCLEOTIDE SEQUENCE [LARGE SCALE GENOMIC DNA]</scope>
    <source>
        <strain evidence="8">CBS 284.82</strain>
    </source>
</reference>
<dbReference type="EMBL" id="MU854325">
    <property type="protein sequence ID" value="KAK4043711.1"/>
    <property type="molecule type" value="Genomic_DNA"/>
</dbReference>
<evidence type="ECO:0000256" key="1">
    <source>
        <dbReference type="ARBA" id="ARBA00004141"/>
    </source>
</evidence>
<gene>
    <name evidence="7" type="ORF">C8A01DRAFT_32240</name>
</gene>
<feature type="transmembrane region" description="Helical" evidence="6">
    <location>
        <begin position="413"/>
        <end position="431"/>
    </location>
</feature>
<proteinExistence type="inferred from homology"/>
<feature type="transmembrane region" description="Helical" evidence="6">
    <location>
        <begin position="495"/>
        <end position="513"/>
    </location>
</feature>
<feature type="transmembrane region" description="Helical" evidence="6">
    <location>
        <begin position="552"/>
        <end position="573"/>
    </location>
</feature>
<feature type="transmembrane region" description="Helical" evidence="6">
    <location>
        <begin position="178"/>
        <end position="201"/>
    </location>
</feature>
<comment type="similarity">
    <text evidence="2">Belongs to the membrane-bound acyltransferase family.</text>
</comment>
<dbReference type="InterPro" id="IPR004299">
    <property type="entry name" value="MBOAT_fam"/>
</dbReference>
<dbReference type="PANTHER" id="PTHR13285">
    <property type="entry name" value="ACYLTRANSFERASE"/>
    <property type="match status" value="1"/>
</dbReference>
<keyword evidence="4 6" id="KW-1133">Transmembrane helix</keyword>
<dbReference type="GO" id="GO:0008374">
    <property type="term" value="F:O-acyltransferase activity"/>
    <property type="evidence" value="ECO:0007669"/>
    <property type="project" value="TreeGrafter"/>
</dbReference>
<feature type="transmembrane region" description="Helical" evidence="6">
    <location>
        <begin position="593"/>
        <end position="614"/>
    </location>
</feature>
<feature type="transmembrane region" description="Helical" evidence="6">
    <location>
        <begin position="336"/>
        <end position="355"/>
    </location>
</feature>
<keyword evidence="3 6" id="KW-0812">Transmembrane</keyword>
<evidence type="ECO:0000256" key="3">
    <source>
        <dbReference type="ARBA" id="ARBA00022692"/>
    </source>
</evidence>
<dbReference type="GO" id="GO:0006506">
    <property type="term" value="P:GPI anchor biosynthetic process"/>
    <property type="evidence" value="ECO:0007669"/>
    <property type="project" value="TreeGrafter"/>
</dbReference>
<accession>A0AAN6PRQ9</accession>
<feature type="transmembrane region" description="Helical" evidence="6">
    <location>
        <begin position="278"/>
        <end position="296"/>
    </location>
</feature>
<evidence type="ECO:0000256" key="2">
    <source>
        <dbReference type="ARBA" id="ARBA00010323"/>
    </source>
</evidence>
<protein>
    <submittedName>
        <fullName evidence="7">MBOAT, membrane-bound O-acyltransferase family-domain-containing protein</fullName>
    </submittedName>
</protein>
<evidence type="ECO:0000256" key="6">
    <source>
        <dbReference type="SAM" id="Phobius"/>
    </source>
</evidence>
<dbReference type="InterPro" id="IPR051085">
    <property type="entry name" value="MB_O-acyltransferase"/>
</dbReference>
<evidence type="ECO:0000313" key="8">
    <source>
        <dbReference type="Proteomes" id="UP001303115"/>
    </source>
</evidence>
<dbReference type="GO" id="GO:0016020">
    <property type="term" value="C:membrane"/>
    <property type="evidence" value="ECO:0007669"/>
    <property type="project" value="UniProtKB-SubCell"/>
</dbReference>
<feature type="transmembrane region" description="Helical" evidence="6">
    <location>
        <begin position="376"/>
        <end position="393"/>
    </location>
</feature>
<evidence type="ECO:0000256" key="4">
    <source>
        <dbReference type="ARBA" id="ARBA00022989"/>
    </source>
</evidence>
<dbReference type="Proteomes" id="UP001303115">
    <property type="component" value="Unassembled WGS sequence"/>
</dbReference>
<dbReference type="GO" id="GO:0005783">
    <property type="term" value="C:endoplasmic reticulum"/>
    <property type="evidence" value="ECO:0007669"/>
    <property type="project" value="TreeGrafter"/>
</dbReference>
<feature type="transmembrane region" description="Helical" evidence="6">
    <location>
        <begin position="519"/>
        <end position="540"/>
    </location>
</feature>